<dbReference type="SUPFAM" id="SSF53448">
    <property type="entry name" value="Nucleotide-diphospho-sugar transferases"/>
    <property type="match status" value="1"/>
</dbReference>
<keyword evidence="2" id="KW-1003">Cell membrane</keyword>
<keyword evidence="3" id="KW-0328">Glycosyltransferase</keyword>
<feature type="domain" description="Glycosyltransferase 2-like" evidence="6">
    <location>
        <begin position="12"/>
        <end position="144"/>
    </location>
</feature>
<dbReference type="PANTHER" id="PTHR43646">
    <property type="entry name" value="GLYCOSYLTRANSFERASE"/>
    <property type="match status" value="1"/>
</dbReference>
<evidence type="ECO:0000256" key="3">
    <source>
        <dbReference type="ARBA" id="ARBA00022676"/>
    </source>
</evidence>
<organism evidence="7 8">
    <name type="scientific">Kushneria pakistanensis</name>
    <dbReference type="NCBI Taxonomy" id="1508770"/>
    <lineage>
        <taxon>Bacteria</taxon>
        <taxon>Pseudomonadati</taxon>
        <taxon>Pseudomonadota</taxon>
        <taxon>Gammaproteobacteria</taxon>
        <taxon>Oceanospirillales</taxon>
        <taxon>Halomonadaceae</taxon>
        <taxon>Kushneria</taxon>
    </lineage>
</organism>
<dbReference type="PANTHER" id="PTHR43646:SF2">
    <property type="entry name" value="GLYCOSYLTRANSFERASE 2-LIKE DOMAIN-CONTAINING PROTEIN"/>
    <property type="match status" value="1"/>
</dbReference>
<comment type="caution">
    <text evidence="7">The sequence shown here is derived from an EMBL/GenBank/DDBJ whole genome shotgun (WGS) entry which is preliminary data.</text>
</comment>
<sequence length="236" mass="25429">MTTGHDMAHIGVVVPAHNEEQHLPDCLQALIRAADHARSRGHEVTLVVVLDSCRDRSATIAAEYGIKTVSVAAGNVGMARHTGVLALPEGIDWLAFTDADTCVPEHWLSAQCGAGTDAVCGGVYLSQWQSLPPALRARYLAHQRQNIRREHVHGANLGISMVAYQALSGFRPLRCHEDVDLIERLKAGKGSITWAHSLRVMTSARCQARAPEGLGALLHTLECACQDTSSFSAQKA</sequence>
<name>A0ABQ3FIY0_9GAMM</name>
<evidence type="ECO:0000256" key="4">
    <source>
        <dbReference type="ARBA" id="ARBA00022679"/>
    </source>
</evidence>
<gene>
    <name evidence="7" type="ORF">GCM10010082_18690</name>
</gene>
<dbReference type="Proteomes" id="UP000604243">
    <property type="component" value="Unassembled WGS sequence"/>
</dbReference>
<keyword evidence="4 7" id="KW-0808">Transferase</keyword>
<accession>A0ABQ3FIY0</accession>
<keyword evidence="5" id="KW-0472">Membrane</keyword>
<evidence type="ECO:0000256" key="2">
    <source>
        <dbReference type="ARBA" id="ARBA00022475"/>
    </source>
</evidence>
<evidence type="ECO:0000259" key="6">
    <source>
        <dbReference type="Pfam" id="PF00535"/>
    </source>
</evidence>
<dbReference type="Pfam" id="PF00535">
    <property type="entry name" value="Glycos_transf_2"/>
    <property type="match status" value="1"/>
</dbReference>
<evidence type="ECO:0000256" key="1">
    <source>
        <dbReference type="ARBA" id="ARBA00004236"/>
    </source>
</evidence>
<keyword evidence="8" id="KW-1185">Reference proteome</keyword>
<dbReference type="InterPro" id="IPR001173">
    <property type="entry name" value="Glyco_trans_2-like"/>
</dbReference>
<evidence type="ECO:0000313" key="7">
    <source>
        <dbReference type="EMBL" id="GHC25916.1"/>
    </source>
</evidence>
<reference evidence="8" key="1">
    <citation type="journal article" date="2019" name="Int. J. Syst. Evol. Microbiol.">
        <title>The Global Catalogue of Microorganisms (GCM) 10K type strain sequencing project: providing services to taxonomists for standard genome sequencing and annotation.</title>
        <authorList>
            <consortium name="The Broad Institute Genomics Platform"/>
            <consortium name="The Broad Institute Genome Sequencing Center for Infectious Disease"/>
            <person name="Wu L."/>
            <person name="Ma J."/>
        </authorList>
    </citation>
    <scope>NUCLEOTIDE SEQUENCE [LARGE SCALE GENOMIC DNA]</scope>
    <source>
        <strain evidence="8">KCTC 42082</strain>
    </source>
</reference>
<comment type="subcellular location">
    <subcellularLocation>
        <location evidence="1">Cell membrane</location>
    </subcellularLocation>
</comment>
<dbReference type="Gene3D" id="3.90.550.10">
    <property type="entry name" value="Spore Coat Polysaccharide Biosynthesis Protein SpsA, Chain A"/>
    <property type="match status" value="1"/>
</dbReference>
<evidence type="ECO:0000313" key="8">
    <source>
        <dbReference type="Proteomes" id="UP000604243"/>
    </source>
</evidence>
<protein>
    <submittedName>
        <fullName evidence="7">Glycosyl transferase</fullName>
    </submittedName>
</protein>
<dbReference type="EMBL" id="BMZM01000002">
    <property type="protein sequence ID" value="GHC25916.1"/>
    <property type="molecule type" value="Genomic_DNA"/>
</dbReference>
<evidence type="ECO:0000256" key="5">
    <source>
        <dbReference type="ARBA" id="ARBA00023136"/>
    </source>
</evidence>
<dbReference type="InterPro" id="IPR029044">
    <property type="entry name" value="Nucleotide-diphossugar_trans"/>
</dbReference>
<proteinExistence type="predicted"/>
<dbReference type="GO" id="GO:0016740">
    <property type="term" value="F:transferase activity"/>
    <property type="evidence" value="ECO:0007669"/>
    <property type="project" value="UniProtKB-KW"/>
</dbReference>
<dbReference type="RefSeq" id="WP_189517388.1">
    <property type="nucleotide sequence ID" value="NZ_BMZM01000002.1"/>
</dbReference>